<sequence>MRFNLKTGLASQKKLSESAVDFPRVNESYTGRKQRYVYGTLLDSIAKVTGVVKFDLHAAPELGKTKIEVGGNVQGLYDLGPGRFGSEAIFVPRVPGVTSEEDDGYLIFFVHDEKTGKSSIHVIDAKTMSSDPVAVVELPHRVPYGFHAFFVTEEQLQEQAKL</sequence>
<evidence type="ECO:0000256" key="8">
    <source>
        <dbReference type="PIRSR" id="PIRSR604294-1"/>
    </source>
</evidence>
<name>A0A6P5RL17_PRUAV</name>
<keyword evidence="9" id="KW-1185">Reference proteome</keyword>
<dbReference type="GO" id="GO:0009570">
    <property type="term" value="C:chloroplast stroma"/>
    <property type="evidence" value="ECO:0007669"/>
    <property type="project" value="TreeGrafter"/>
</dbReference>
<feature type="binding site" evidence="8">
    <location>
        <position position="147"/>
    </location>
    <ligand>
        <name>Fe cation</name>
        <dbReference type="ChEBI" id="CHEBI:24875"/>
        <note>catalytic</note>
    </ligand>
</feature>
<keyword evidence="4" id="KW-0560">Oxidoreductase</keyword>
<evidence type="ECO:0000256" key="3">
    <source>
        <dbReference type="ARBA" id="ARBA00022964"/>
    </source>
</evidence>
<keyword evidence="2 8" id="KW-0479">Metal-binding</keyword>
<evidence type="ECO:0000256" key="1">
    <source>
        <dbReference type="ARBA" id="ARBA00006787"/>
    </source>
</evidence>
<comment type="cofactor">
    <cofactor evidence="8">
        <name>Fe(2+)</name>
        <dbReference type="ChEBI" id="CHEBI:29033"/>
    </cofactor>
    <text evidence="8">Binds 1 Fe(2+) ion per subunit.</text>
</comment>
<evidence type="ECO:0000256" key="5">
    <source>
        <dbReference type="ARBA" id="ARBA00023004"/>
    </source>
</evidence>
<dbReference type="Proteomes" id="UP000515124">
    <property type="component" value="Unplaced"/>
</dbReference>
<dbReference type="GO" id="GO:0016121">
    <property type="term" value="P:carotene catabolic process"/>
    <property type="evidence" value="ECO:0007669"/>
    <property type="project" value="TreeGrafter"/>
</dbReference>
<dbReference type="Pfam" id="PF03055">
    <property type="entry name" value="RPE65"/>
    <property type="match status" value="1"/>
</dbReference>
<evidence type="ECO:0000256" key="4">
    <source>
        <dbReference type="ARBA" id="ARBA00023002"/>
    </source>
</evidence>
<dbReference type="PANTHER" id="PTHR10543">
    <property type="entry name" value="BETA-CAROTENE DIOXYGENASE"/>
    <property type="match status" value="1"/>
</dbReference>
<comment type="similarity">
    <text evidence="1">Belongs to the carotenoid oxygenase family.</text>
</comment>
<gene>
    <name evidence="10" type="primary">LOC110747941</name>
</gene>
<comment type="catalytic activity">
    <reaction evidence="7">
        <text>all-trans-zeaxanthin + 2 O2 = 4,9-dimethyldodeca-2,4,6,8,10-pentaenedial + 2 (3R)-hydroxy-beta-ionone</text>
        <dbReference type="Rhea" id="RHEA:26393"/>
        <dbReference type="ChEBI" id="CHEBI:15379"/>
        <dbReference type="ChEBI" id="CHEBI:27547"/>
        <dbReference type="ChEBI" id="CHEBI:53171"/>
        <dbReference type="ChEBI" id="CHEBI:53173"/>
        <dbReference type="EC" id="1.14.99.n4"/>
    </reaction>
</comment>
<dbReference type="GO" id="GO:0046872">
    <property type="term" value="F:metal ion binding"/>
    <property type="evidence" value="ECO:0007669"/>
    <property type="project" value="UniProtKB-KW"/>
</dbReference>
<dbReference type="InterPro" id="IPR004294">
    <property type="entry name" value="Carotenoid_Oase"/>
</dbReference>
<dbReference type="KEGG" id="pavi:110747941"/>
<reference evidence="10" key="1">
    <citation type="submission" date="2025-08" db="UniProtKB">
        <authorList>
            <consortium name="RefSeq"/>
        </authorList>
    </citation>
    <scope>IDENTIFICATION</scope>
</reference>
<proteinExistence type="inferred from homology"/>
<dbReference type="GeneID" id="110747941"/>
<dbReference type="EC" id="1.14.99.n4" evidence="6"/>
<accession>A0A6P5RL17</accession>
<dbReference type="AlphaFoldDB" id="A0A6P5RL17"/>
<evidence type="ECO:0000256" key="2">
    <source>
        <dbReference type="ARBA" id="ARBA00022723"/>
    </source>
</evidence>
<keyword evidence="3" id="KW-0223">Dioxygenase</keyword>
<evidence type="ECO:0000313" key="10">
    <source>
        <dbReference type="RefSeq" id="XP_021803689.1"/>
    </source>
</evidence>
<organism evidence="9 10">
    <name type="scientific">Prunus avium</name>
    <name type="common">Cherry</name>
    <name type="synonym">Cerasus avium</name>
    <dbReference type="NCBI Taxonomy" id="42229"/>
    <lineage>
        <taxon>Eukaryota</taxon>
        <taxon>Viridiplantae</taxon>
        <taxon>Streptophyta</taxon>
        <taxon>Embryophyta</taxon>
        <taxon>Tracheophyta</taxon>
        <taxon>Spermatophyta</taxon>
        <taxon>Magnoliopsida</taxon>
        <taxon>eudicotyledons</taxon>
        <taxon>Gunneridae</taxon>
        <taxon>Pentapetalae</taxon>
        <taxon>rosids</taxon>
        <taxon>fabids</taxon>
        <taxon>Rosales</taxon>
        <taxon>Rosaceae</taxon>
        <taxon>Amygdaloideae</taxon>
        <taxon>Amygdaleae</taxon>
        <taxon>Prunus</taxon>
    </lineage>
</organism>
<dbReference type="PANTHER" id="PTHR10543:SF89">
    <property type="entry name" value="CAROTENOID 9,10(9',10')-CLEAVAGE DIOXYGENASE 1"/>
    <property type="match status" value="1"/>
</dbReference>
<evidence type="ECO:0000256" key="6">
    <source>
        <dbReference type="ARBA" id="ARBA00039084"/>
    </source>
</evidence>
<keyword evidence="5 8" id="KW-0408">Iron</keyword>
<protein>
    <recommendedName>
        <fullName evidence="6">carotenoid 9,10-dioxygenase</fullName>
        <ecNumber evidence="6">1.14.99.n4</ecNumber>
    </recommendedName>
</protein>
<evidence type="ECO:0000313" key="9">
    <source>
        <dbReference type="Proteomes" id="UP000515124"/>
    </source>
</evidence>
<dbReference type="RefSeq" id="XP_021803689.1">
    <property type="nucleotide sequence ID" value="XM_021947997.1"/>
</dbReference>
<dbReference type="GO" id="GO:0010436">
    <property type="term" value="F:carotenoid dioxygenase activity"/>
    <property type="evidence" value="ECO:0007669"/>
    <property type="project" value="TreeGrafter"/>
</dbReference>
<evidence type="ECO:0000256" key="7">
    <source>
        <dbReference type="ARBA" id="ARBA00048709"/>
    </source>
</evidence>